<sequence>MYARHLAVLVLGGFQLALGAAVTKPLQRRGATPSYPYDEKTTEYCSWWHDYDDKISCDDLLWDNQIDIEQFKRWNPSIGDDCEGLNVGGSYCVEAMFEPGNDPEEPEPSPTTLSNGIKTPDSIQPGMVCNCSKFYLVKKGDSCADIASKHDITLAEFTKWNSGTGSNCAGPGLTHMIAYPSWAMSLPRPSLFHLVKTTTTCTSIKEYYELPLATFKKWNPAVGSDCRTLLANYYVCVNTVDHKPEPETTAKPSPTVPSNGIKTPSPIQSKMHENCNKFYLVKSTTTCASISDYYKVPLKDFYSWNPSVGSTCKALLADYYVCVSVVGWKPPTPSPTKPSTPGNGISTPSPIQIGMTKNCNKFHLVKKTTTCASIQDFYKITMTQIAQWNPAVGSKCTANVDLFDGFASSMKQAKIARAGYHGAYLIEAAEAILGISNGMEIKKMDLGVNPVDGKNWYTVDWQATVKAAQDKGIKNAQDLVRTWQKSWYEPLPGKKTSGIEHRVVLRTYTQAGKILSKWCS</sequence>
<evidence type="ECO:0000256" key="3">
    <source>
        <dbReference type="ARBA" id="ARBA00023026"/>
    </source>
</evidence>
<proteinExistence type="inferred from homology"/>
<keyword evidence="2 6" id="KW-0732">Signal</keyword>
<evidence type="ECO:0000256" key="2">
    <source>
        <dbReference type="ARBA" id="ARBA00022729"/>
    </source>
</evidence>
<dbReference type="InterPro" id="IPR052210">
    <property type="entry name" value="LysM1-like"/>
</dbReference>
<dbReference type="AlphaFoldDB" id="A0A9P9ERT8"/>
<name>A0A9P9ERT8_9HYPO</name>
<accession>A0A9P9ERT8</accession>
<gene>
    <name evidence="8" type="ORF">EDB81DRAFT_884012</name>
</gene>
<feature type="domain" description="LysM" evidence="7">
    <location>
        <begin position="191"/>
        <end position="237"/>
    </location>
</feature>
<dbReference type="SMART" id="SM00257">
    <property type="entry name" value="LysM"/>
    <property type="match status" value="3"/>
</dbReference>
<feature type="region of interest" description="Disordered" evidence="5">
    <location>
        <begin position="97"/>
        <end position="119"/>
    </location>
</feature>
<comment type="caution">
    <text evidence="8">The sequence shown here is derived from an EMBL/GenBank/DDBJ whole genome shotgun (WGS) entry which is preliminary data.</text>
</comment>
<evidence type="ECO:0000259" key="7">
    <source>
        <dbReference type="PROSITE" id="PS51782"/>
    </source>
</evidence>
<dbReference type="PROSITE" id="PS51782">
    <property type="entry name" value="LYSM"/>
    <property type="match status" value="3"/>
</dbReference>
<evidence type="ECO:0000256" key="4">
    <source>
        <dbReference type="ARBA" id="ARBA00044955"/>
    </source>
</evidence>
<evidence type="ECO:0000313" key="8">
    <source>
        <dbReference type="EMBL" id="KAH7143396.1"/>
    </source>
</evidence>
<organism evidence="8 9">
    <name type="scientific">Dactylonectria macrodidyma</name>
    <dbReference type="NCBI Taxonomy" id="307937"/>
    <lineage>
        <taxon>Eukaryota</taxon>
        <taxon>Fungi</taxon>
        <taxon>Dikarya</taxon>
        <taxon>Ascomycota</taxon>
        <taxon>Pezizomycotina</taxon>
        <taxon>Sordariomycetes</taxon>
        <taxon>Hypocreomycetidae</taxon>
        <taxon>Hypocreales</taxon>
        <taxon>Nectriaceae</taxon>
        <taxon>Dactylonectria</taxon>
    </lineage>
</organism>
<evidence type="ECO:0000256" key="1">
    <source>
        <dbReference type="ARBA" id="ARBA00022669"/>
    </source>
</evidence>
<evidence type="ECO:0000256" key="6">
    <source>
        <dbReference type="SAM" id="SignalP"/>
    </source>
</evidence>
<feature type="signal peptide" evidence="6">
    <location>
        <begin position="1"/>
        <end position="19"/>
    </location>
</feature>
<dbReference type="SUPFAM" id="SSF54106">
    <property type="entry name" value="LysM domain"/>
    <property type="match status" value="4"/>
</dbReference>
<keyword evidence="1" id="KW-0147">Chitin-binding</keyword>
<dbReference type="Pfam" id="PF01476">
    <property type="entry name" value="LysM"/>
    <property type="match status" value="1"/>
</dbReference>
<dbReference type="EMBL" id="JAGMUV010000009">
    <property type="protein sequence ID" value="KAH7143396.1"/>
    <property type="molecule type" value="Genomic_DNA"/>
</dbReference>
<dbReference type="PANTHER" id="PTHR34997">
    <property type="entry name" value="AM15"/>
    <property type="match status" value="1"/>
</dbReference>
<dbReference type="Gene3D" id="3.10.350.10">
    <property type="entry name" value="LysM domain"/>
    <property type="match status" value="5"/>
</dbReference>
<evidence type="ECO:0000313" key="9">
    <source>
        <dbReference type="Proteomes" id="UP000738349"/>
    </source>
</evidence>
<feature type="domain" description="LysM" evidence="7">
    <location>
        <begin position="277"/>
        <end position="323"/>
    </location>
</feature>
<dbReference type="OrthoDB" id="2281372at2759"/>
<dbReference type="CDD" id="cd00118">
    <property type="entry name" value="LysM"/>
    <property type="match status" value="1"/>
</dbReference>
<protein>
    <recommendedName>
        <fullName evidence="7">LysM domain-containing protein</fullName>
    </recommendedName>
</protein>
<dbReference type="GO" id="GO:0008061">
    <property type="term" value="F:chitin binding"/>
    <property type="evidence" value="ECO:0007669"/>
    <property type="project" value="UniProtKB-KW"/>
</dbReference>
<reference evidence="8" key="1">
    <citation type="journal article" date="2021" name="Nat. Commun.">
        <title>Genetic determinants of endophytism in the Arabidopsis root mycobiome.</title>
        <authorList>
            <person name="Mesny F."/>
            <person name="Miyauchi S."/>
            <person name="Thiergart T."/>
            <person name="Pickel B."/>
            <person name="Atanasova L."/>
            <person name="Karlsson M."/>
            <person name="Huettel B."/>
            <person name="Barry K.W."/>
            <person name="Haridas S."/>
            <person name="Chen C."/>
            <person name="Bauer D."/>
            <person name="Andreopoulos W."/>
            <person name="Pangilinan J."/>
            <person name="LaButti K."/>
            <person name="Riley R."/>
            <person name="Lipzen A."/>
            <person name="Clum A."/>
            <person name="Drula E."/>
            <person name="Henrissat B."/>
            <person name="Kohler A."/>
            <person name="Grigoriev I.V."/>
            <person name="Martin F.M."/>
            <person name="Hacquard S."/>
        </authorList>
    </citation>
    <scope>NUCLEOTIDE SEQUENCE</scope>
    <source>
        <strain evidence="8">MPI-CAGE-AT-0147</strain>
    </source>
</reference>
<dbReference type="Proteomes" id="UP000738349">
    <property type="component" value="Unassembled WGS sequence"/>
</dbReference>
<dbReference type="PANTHER" id="PTHR34997:SF2">
    <property type="entry name" value="LYSM DOMAIN-CONTAINING PROTEIN-RELATED"/>
    <property type="match status" value="1"/>
</dbReference>
<feature type="domain" description="LysM" evidence="7">
    <location>
        <begin position="133"/>
        <end position="177"/>
    </location>
</feature>
<keyword evidence="3" id="KW-0843">Virulence</keyword>
<dbReference type="InterPro" id="IPR036779">
    <property type="entry name" value="LysM_dom_sf"/>
</dbReference>
<dbReference type="InterPro" id="IPR018392">
    <property type="entry name" value="LysM"/>
</dbReference>
<keyword evidence="9" id="KW-1185">Reference proteome</keyword>
<feature type="chain" id="PRO_5040436891" description="LysM domain-containing protein" evidence="6">
    <location>
        <begin position="20"/>
        <end position="520"/>
    </location>
</feature>
<comment type="similarity">
    <text evidence="4">Belongs to the secreted LysM effector family.</text>
</comment>
<evidence type="ECO:0000256" key="5">
    <source>
        <dbReference type="SAM" id="MobiDB-lite"/>
    </source>
</evidence>